<accession>A0A8H9YP84</accession>
<reference evidence="1" key="1">
    <citation type="journal article" date="2020" name="Microorganisms">
        <title>Reliable Identification of Environmental Pseudomonas Isolates Using the rpoD Gene.</title>
        <authorList>
            <consortium name="The Broad Institute Genome Sequencing Platform"/>
            <person name="Girard L."/>
            <person name="Lood C."/>
            <person name="Rokni-Zadeh H."/>
            <person name="van Noort V."/>
            <person name="Lavigne R."/>
            <person name="De Mot R."/>
        </authorList>
    </citation>
    <scope>NUCLEOTIDE SEQUENCE [LARGE SCALE GENOMIC DNA]</scope>
    <source>
        <strain evidence="1">SWRI145</strain>
    </source>
</reference>
<protein>
    <submittedName>
        <fullName evidence="1">Uncharacterized protein</fullName>
    </submittedName>
</protein>
<dbReference type="EMBL" id="JABWQF010000003">
    <property type="protein sequence ID" value="MBC3291088.1"/>
    <property type="molecule type" value="Genomic_DNA"/>
</dbReference>
<name>A0A8H9YP84_9PSED</name>
<keyword evidence="3" id="KW-1185">Reference proteome</keyword>
<sequence length="59" mass="6738">MSLKALIDLANRQTVEDSRARDRRNQDSYARVKQYGKEVEQRIASKAVSQELLARACSL</sequence>
<dbReference type="RefSeq" id="WP_186754725.1">
    <property type="nucleotide sequence ID" value="NZ_CP077084.1"/>
</dbReference>
<dbReference type="AlphaFoldDB" id="A0A8H9YP84"/>
<dbReference type="EMBL" id="CP077084">
    <property type="protein sequence ID" value="QXH84715.1"/>
    <property type="molecule type" value="Genomic_DNA"/>
</dbReference>
<dbReference type="KEGG" id="ptrt:HU722_0004280"/>
<evidence type="ECO:0000313" key="3">
    <source>
        <dbReference type="Proteomes" id="UP000615613"/>
    </source>
</evidence>
<evidence type="ECO:0000313" key="2">
    <source>
        <dbReference type="EMBL" id="QXH84715.1"/>
    </source>
</evidence>
<gene>
    <name evidence="2" type="ORF">HU722_0004280</name>
    <name evidence="1" type="ORF">HU722_06115</name>
</gene>
<organism evidence="1">
    <name type="scientific">Pseudomonas tritici</name>
    <dbReference type="NCBI Taxonomy" id="2745518"/>
    <lineage>
        <taxon>Bacteria</taxon>
        <taxon>Pseudomonadati</taxon>
        <taxon>Pseudomonadota</taxon>
        <taxon>Gammaproteobacteria</taxon>
        <taxon>Pseudomonadales</taxon>
        <taxon>Pseudomonadaceae</taxon>
        <taxon>Pseudomonas</taxon>
    </lineage>
</organism>
<evidence type="ECO:0000313" key="1">
    <source>
        <dbReference type="EMBL" id="MBC3291088.1"/>
    </source>
</evidence>
<proteinExistence type="predicted"/>
<dbReference type="Proteomes" id="UP000615613">
    <property type="component" value="Chromosome"/>
</dbReference>
<reference evidence="2" key="2">
    <citation type="submission" date="2021-06" db="EMBL/GenBank/DDBJ databases">
        <title>Updating the genus Pseudomonas: Description of 43 new species and partition of the Pseudomonas putida group.</title>
        <authorList>
            <person name="Girard L."/>
            <person name="Lood C."/>
            <person name="Vandamme P."/>
            <person name="Rokni-Zadeh H."/>
            <person name="van Noort V."/>
            <person name="Hofte M."/>
            <person name="Lavigne R."/>
            <person name="De Mot R."/>
        </authorList>
    </citation>
    <scope>NUCLEOTIDE SEQUENCE</scope>
    <source>
        <strain evidence="2">SWRI145</strain>
    </source>
</reference>